<comment type="caution">
    <text evidence="3">The sequence shown here is derived from an EMBL/GenBank/DDBJ whole genome shotgun (WGS) entry which is preliminary data.</text>
</comment>
<dbReference type="RefSeq" id="WP_271416121.1">
    <property type="nucleotide sequence ID" value="NZ_BAAATN010000016.1"/>
</dbReference>
<protein>
    <submittedName>
        <fullName evidence="3">ATP-binding protein</fullName>
    </submittedName>
</protein>
<gene>
    <name evidence="3" type="ORF">ACFPRC_22660</name>
</gene>
<organism evidence="3 4">
    <name type="scientific">Streptomyces lienomycini</name>
    <dbReference type="NCBI Taxonomy" id="284035"/>
    <lineage>
        <taxon>Bacteria</taxon>
        <taxon>Bacillati</taxon>
        <taxon>Actinomycetota</taxon>
        <taxon>Actinomycetes</taxon>
        <taxon>Kitasatosporales</taxon>
        <taxon>Streptomycetaceae</taxon>
        <taxon>Streptomyces</taxon>
    </lineage>
</organism>
<dbReference type="SUPFAM" id="SSF55874">
    <property type="entry name" value="ATPase domain of HSP90 chaperone/DNA topoisomerase II/histidine kinase"/>
    <property type="match status" value="1"/>
</dbReference>
<keyword evidence="1" id="KW-0808">Transferase</keyword>
<dbReference type="PANTHER" id="PTHR35526">
    <property type="entry name" value="ANTI-SIGMA-F FACTOR RSBW-RELATED"/>
    <property type="match status" value="1"/>
</dbReference>
<evidence type="ECO:0000313" key="4">
    <source>
        <dbReference type="Proteomes" id="UP001595855"/>
    </source>
</evidence>
<keyword evidence="1" id="KW-0723">Serine/threonine-protein kinase</keyword>
<name>A0ABV9WWW4_9ACTN</name>
<sequence>MATNTHLVRLPYVVEFTAREEEVAALRHEVRTHLDTWGLRRLVDDAQLCVSELVANVVAHVGVGTPTTLSVGMNGTFLRIEVRDPDSRALPTLVAADVEAEGGRGMALVAAVTERWGVSLLGDGKVTWCEIATGPTSSGVPDGSHRVTRTEAMRGLYGVVGEEQVGRSVGLVGALRGEEAAIHIITDLLHWLAAHGRDADEVLDRAQVRFETEAHRTSWD</sequence>
<dbReference type="InterPro" id="IPR003594">
    <property type="entry name" value="HATPase_dom"/>
</dbReference>
<feature type="domain" description="Histidine kinase/HSP90-like ATPase" evidence="2">
    <location>
        <begin position="16"/>
        <end position="116"/>
    </location>
</feature>
<dbReference type="Pfam" id="PF13581">
    <property type="entry name" value="HATPase_c_2"/>
    <property type="match status" value="1"/>
</dbReference>
<dbReference type="PANTHER" id="PTHR35526:SF3">
    <property type="entry name" value="ANTI-SIGMA-F FACTOR RSBW"/>
    <property type="match status" value="1"/>
</dbReference>
<dbReference type="CDD" id="cd16936">
    <property type="entry name" value="HATPase_RsbW-like"/>
    <property type="match status" value="1"/>
</dbReference>
<keyword evidence="3" id="KW-0547">Nucleotide-binding</keyword>
<evidence type="ECO:0000313" key="3">
    <source>
        <dbReference type="EMBL" id="MFC5017659.1"/>
    </source>
</evidence>
<proteinExistence type="predicted"/>
<dbReference type="InterPro" id="IPR050267">
    <property type="entry name" value="Anti-sigma-factor_SerPK"/>
</dbReference>
<reference evidence="4" key="1">
    <citation type="journal article" date="2019" name="Int. J. Syst. Evol. Microbiol.">
        <title>The Global Catalogue of Microorganisms (GCM) 10K type strain sequencing project: providing services to taxonomists for standard genome sequencing and annotation.</title>
        <authorList>
            <consortium name="The Broad Institute Genomics Platform"/>
            <consortium name="The Broad Institute Genome Sequencing Center for Infectious Disease"/>
            <person name="Wu L."/>
            <person name="Ma J."/>
        </authorList>
    </citation>
    <scope>NUCLEOTIDE SEQUENCE [LARGE SCALE GENOMIC DNA]</scope>
    <source>
        <strain evidence="4">CGMCC 4.1542</strain>
    </source>
</reference>
<dbReference type="Proteomes" id="UP001595855">
    <property type="component" value="Unassembled WGS sequence"/>
</dbReference>
<evidence type="ECO:0000256" key="1">
    <source>
        <dbReference type="ARBA" id="ARBA00022527"/>
    </source>
</evidence>
<keyword evidence="1" id="KW-0418">Kinase</keyword>
<keyword evidence="4" id="KW-1185">Reference proteome</keyword>
<keyword evidence="3" id="KW-0067">ATP-binding</keyword>
<dbReference type="Gene3D" id="3.30.565.10">
    <property type="entry name" value="Histidine kinase-like ATPase, C-terminal domain"/>
    <property type="match status" value="1"/>
</dbReference>
<evidence type="ECO:0000259" key="2">
    <source>
        <dbReference type="Pfam" id="PF13581"/>
    </source>
</evidence>
<dbReference type="GO" id="GO:0005524">
    <property type="term" value="F:ATP binding"/>
    <property type="evidence" value="ECO:0007669"/>
    <property type="project" value="UniProtKB-KW"/>
</dbReference>
<dbReference type="EMBL" id="JBHSJO010000001">
    <property type="protein sequence ID" value="MFC5017659.1"/>
    <property type="molecule type" value="Genomic_DNA"/>
</dbReference>
<accession>A0ABV9WWW4</accession>
<dbReference type="InterPro" id="IPR036890">
    <property type="entry name" value="HATPase_C_sf"/>
</dbReference>